<dbReference type="Pfam" id="PF13778">
    <property type="entry name" value="DUF4174"/>
    <property type="match status" value="1"/>
</dbReference>
<reference evidence="3 4" key="1">
    <citation type="journal article" date="2020" name="Microorganisms">
        <title>Osmotic Adaptation and Compatible Solute Biosynthesis of Phototrophic Bacteria as Revealed from Genome Analyses.</title>
        <authorList>
            <person name="Imhoff J.F."/>
            <person name="Rahn T."/>
            <person name="Kunzel S."/>
            <person name="Keller A."/>
            <person name="Neulinger S.C."/>
        </authorList>
    </citation>
    <scope>NUCLEOTIDE SEQUENCE [LARGE SCALE GENOMIC DNA]</scope>
    <source>
        <strain evidence="3 4">DSM 6210</strain>
    </source>
</reference>
<dbReference type="EMBL" id="NRRV01000110">
    <property type="protein sequence ID" value="MBK1633720.1"/>
    <property type="molecule type" value="Genomic_DNA"/>
</dbReference>
<protein>
    <recommendedName>
        <fullName evidence="2">DUF4174 domain-containing protein</fullName>
    </recommendedName>
</protein>
<gene>
    <name evidence="3" type="ORF">CKO31_23850</name>
</gene>
<evidence type="ECO:0000259" key="2">
    <source>
        <dbReference type="Pfam" id="PF13778"/>
    </source>
</evidence>
<evidence type="ECO:0000256" key="1">
    <source>
        <dbReference type="ARBA" id="ARBA00022729"/>
    </source>
</evidence>
<keyword evidence="1" id="KW-0732">Signal</keyword>
<keyword evidence="4" id="KW-1185">Reference proteome</keyword>
<proteinExistence type="predicted"/>
<evidence type="ECO:0000313" key="3">
    <source>
        <dbReference type="EMBL" id="MBK1633720.1"/>
    </source>
</evidence>
<organism evidence="3 4">
    <name type="scientific">Thiohalocapsa halophila</name>
    <dbReference type="NCBI Taxonomy" id="69359"/>
    <lineage>
        <taxon>Bacteria</taxon>
        <taxon>Pseudomonadati</taxon>
        <taxon>Pseudomonadota</taxon>
        <taxon>Gammaproteobacteria</taxon>
        <taxon>Chromatiales</taxon>
        <taxon>Chromatiaceae</taxon>
        <taxon>Thiohalocapsa</taxon>
    </lineage>
</organism>
<evidence type="ECO:0000313" key="4">
    <source>
        <dbReference type="Proteomes" id="UP000748752"/>
    </source>
</evidence>
<dbReference type="InterPro" id="IPR025232">
    <property type="entry name" value="DUF4174"/>
</dbReference>
<feature type="domain" description="DUF4174" evidence="2">
    <location>
        <begin position="71"/>
        <end position="178"/>
    </location>
</feature>
<name>A0ABS1CP51_9GAMM</name>
<dbReference type="Proteomes" id="UP000748752">
    <property type="component" value="Unassembled WGS sequence"/>
</dbReference>
<accession>A0ABS1CP51</accession>
<sequence>MHAAWAWHMLRQQCERTGLGAGMAAITQGWLGCGWLGRGVRLALALGIAVSCVGMFTGTAMASGKAPLTALAALRWQHRVIVVDGSVPDAVERLRAAEQAIEERHIVWLVAHPERLQSNYSGPLGEALQRELQRRFFSQSDASVFLIGKDGGLKSSDPDLDLQRLFARIDAMPMRQREMQDTE</sequence>
<comment type="caution">
    <text evidence="3">The sequence shown here is derived from an EMBL/GenBank/DDBJ whole genome shotgun (WGS) entry which is preliminary data.</text>
</comment>